<dbReference type="GO" id="GO:0032259">
    <property type="term" value="P:methylation"/>
    <property type="evidence" value="ECO:0007669"/>
    <property type="project" value="UniProtKB-KW"/>
</dbReference>
<keyword evidence="3" id="KW-0489">Methyltransferase</keyword>
<dbReference type="InterPro" id="IPR029063">
    <property type="entry name" value="SAM-dependent_MTases_sf"/>
</dbReference>
<proteinExistence type="predicted"/>
<dbReference type="Proteomes" id="UP000677913">
    <property type="component" value="Unassembled WGS sequence"/>
</dbReference>
<evidence type="ECO:0000313" key="4">
    <source>
        <dbReference type="Proteomes" id="UP000677913"/>
    </source>
</evidence>
<evidence type="ECO:0000259" key="2">
    <source>
        <dbReference type="SMART" id="SM00828"/>
    </source>
</evidence>
<protein>
    <submittedName>
        <fullName evidence="3">Class I SAM-dependent methyltransferase</fullName>
    </submittedName>
</protein>
<accession>A0A8J8BER1</accession>
<dbReference type="InterPro" id="IPR020803">
    <property type="entry name" value="MeTfrase_dom"/>
</dbReference>
<dbReference type="PANTHER" id="PTHR43861">
    <property type="entry name" value="TRANS-ACONITATE 2-METHYLTRANSFERASE-RELATED"/>
    <property type="match status" value="1"/>
</dbReference>
<keyword evidence="4" id="KW-1185">Reference proteome</keyword>
<keyword evidence="1" id="KW-0808">Transferase</keyword>
<dbReference type="Gene3D" id="3.40.50.150">
    <property type="entry name" value="Vaccinia Virus protein VP39"/>
    <property type="match status" value="1"/>
</dbReference>
<sequence>MSEQSPKISATAAAAASGFVPAAADRRPSMDRLAPLAPNAWLRFDLVRRMIPEGVTDVLEIGCGMGSVGVRLAARYRYLGLEPSPESFAVATARIALGGRGEVRNEVADALDPAERFDLVCAFEVLEHIEDDTAALESWARRVRPGGWLLLSVPARQGRYGAHDVLAGHFRRYERAQLAALLEKAGFTQIEAREYGMPLGYLLESARNAVGKRKLAAAPQESMEQRTGASARLLQPRGLLYGGVARFGTAPFRYVQRGFPRAGTGLVVRARLAG</sequence>
<comment type="caution">
    <text evidence="3">The sequence shown here is derived from an EMBL/GenBank/DDBJ whole genome shotgun (WGS) entry which is preliminary data.</text>
</comment>
<gene>
    <name evidence="3" type="ORF">KGA66_20385</name>
</gene>
<dbReference type="GO" id="GO:0008168">
    <property type="term" value="F:methyltransferase activity"/>
    <property type="evidence" value="ECO:0007669"/>
    <property type="project" value="UniProtKB-KW"/>
</dbReference>
<dbReference type="AlphaFoldDB" id="A0A8J8BER1"/>
<evidence type="ECO:0000256" key="1">
    <source>
        <dbReference type="ARBA" id="ARBA00022679"/>
    </source>
</evidence>
<evidence type="ECO:0000313" key="3">
    <source>
        <dbReference type="EMBL" id="MBS2965421.1"/>
    </source>
</evidence>
<dbReference type="Pfam" id="PF13489">
    <property type="entry name" value="Methyltransf_23"/>
    <property type="match status" value="1"/>
</dbReference>
<dbReference type="SUPFAM" id="SSF53335">
    <property type="entry name" value="S-adenosyl-L-methionine-dependent methyltransferases"/>
    <property type="match status" value="1"/>
</dbReference>
<dbReference type="CDD" id="cd02440">
    <property type="entry name" value="AdoMet_MTases"/>
    <property type="match status" value="1"/>
</dbReference>
<name>A0A8J8BER1_9ACTN</name>
<feature type="domain" description="Polyketide synthase-like methyltransferase" evidence="2">
    <location>
        <begin position="16"/>
        <end position="238"/>
    </location>
</feature>
<dbReference type="EMBL" id="JAGSXH010000082">
    <property type="protein sequence ID" value="MBS2965421.1"/>
    <property type="molecule type" value="Genomic_DNA"/>
</dbReference>
<reference evidence="3" key="1">
    <citation type="submission" date="2021-04" db="EMBL/GenBank/DDBJ databases">
        <title>Genome based classification of Actinospica acidithermotolerans sp. nov., an actinobacterium isolated from an Indonesian hot spring.</title>
        <authorList>
            <person name="Kusuma A.B."/>
            <person name="Putra K.E."/>
            <person name="Nafisah S."/>
            <person name="Loh J."/>
            <person name="Nouioui I."/>
            <person name="Goodfellow M."/>
        </authorList>
    </citation>
    <scope>NUCLEOTIDE SEQUENCE</scope>
    <source>
        <strain evidence="3">DSM 45618</strain>
    </source>
</reference>
<dbReference type="SMART" id="SM00828">
    <property type="entry name" value="PKS_MT"/>
    <property type="match status" value="1"/>
</dbReference>
<dbReference type="RefSeq" id="WP_211469778.1">
    <property type="nucleotide sequence ID" value="NZ_JAGSXH010000082.1"/>
</dbReference>
<organism evidence="3 4">
    <name type="scientific">Actinocrinis puniceicyclus</name>
    <dbReference type="NCBI Taxonomy" id="977794"/>
    <lineage>
        <taxon>Bacteria</taxon>
        <taxon>Bacillati</taxon>
        <taxon>Actinomycetota</taxon>
        <taxon>Actinomycetes</taxon>
        <taxon>Catenulisporales</taxon>
        <taxon>Actinospicaceae</taxon>
        <taxon>Actinocrinis</taxon>
    </lineage>
</organism>